<comment type="similarity">
    <text evidence="1">Belongs to the iron-sulfur cluster assembly SufBD family.</text>
</comment>
<comment type="caution">
    <text evidence="4">The sequence shown here is derived from an EMBL/GenBank/DDBJ whole genome shotgun (WGS) entry which is preliminary data.</text>
</comment>
<dbReference type="InterPro" id="IPR055346">
    <property type="entry name" value="Fe-S_cluster_assembly_SufBD"/>
</dbReference>
<dbReference type="PANTHER" id="PTHR30508">
    <property type="entry name" value="FES CLUSTER ASSEMBLY PROTEIN SUF"/>
    <property type="match status" value="1"/>
</dbReference>
<dbReference type="Proteomes" id="UP001596250">
    <property type="component" value="Unassembled WGS sequence"/>
</dbReference>
<accession>A0ABW1IIT1</accession>
<protein>
    <submittedName>
        <fullName evidence="4">Fe-S cluster assembly protein SufB</fullName>
    </submittedName>
</protein>
<dbReference type="NCBIfam" id="TIGR01980">
    <property type="entry name" value="sufB"/>
    <property type="match status" value="1"/>
</dbReference>
<reference evidence="5" key="1">
    <citation type="journal article" date="2019" name="Int. J. Syst. Evol. Microbiol.">
        <title>The Global Catalogue of Microorganisms (GCM) 10K type strain sequencing project: providing services to taxonomists for standard genome sequencing and annotation.</title>
        <authorList>
            <consortium name="The Broad Institute Genomics Platform"/>
            <consortium name="The Broad Institute Genome Sequencing Center for Infectious Disease"/>
            <person name="Wu L."/>
            <person name="Ma J."/>
        </authorList>
    </citation>
    <scope>NUCLEOTIDE SEQUENCE [LARGE SCALE GENOMIC DNA]</scope>
    <source>
        <strain evidence="5">CCM 8749</strain>
    </source>
</reference>
<dbReference type="EMBL" id="JBHSQV010000002">
    <property type="protein sequence ID" value="MFC5984983.1"/>
    <property type="molecule type" value="Genomic_DNA"/>
</dbReference>
<dbReference type="InterPro" id="IPR000825">
    <property type="entry name" value="SUF_FeS_clus_asmbl_SufBD_core"/>
</dbReference>
<dbReference type="Pfam" id="PF01458">
    <property type="entry name" value="SUFBD_core"/>
    <property type="match status" value="1"/>
</dbReference>
<keyword evidence="5" id="KW-1185">Reference proteome</keyword>
<feature type="domain" description="SUF system FeS cluster assembly SufBD N-terminal" evidence="3">
    <location>
        <begin position="47"/>
        <end position="199"/>
    </location>
</feature>
<dbReference type="InterPro" id="IPR010231">
    <property type="entry name" value="SUF_FeS_clus_asmbl_SufB"/>
</dbReference>
<dbReference type="Pfam" id="PF19295">
    <property type="entry name" value="SufBD_N"/>
    <property type="match status" value="1"/>
</dbReference>
<feature type="domain" description="SUF system FeS cluster assembly SufBD core" evidence="2">
    <location>
        <begin position="202"/>
        <end position="436"/>
    </location>
</feature>
<dbReference type="RefSeq" id="WP_379891388.1">
    <property type="nucleotide sequence ID" value="NZ_CBCSCT010000008.1"/>
</dbReference>
<sequence>MAKKMPEIGEYKYGFRDTHQAVFQTGKGLTPEIVKEISRQKGEPDWMLEFRLKSLEHFYKMPTPRWGGNLDDLDFNDIQYYVRPAEKAGKTWEEVPAEIKETFDKLGIPEAEQKFLAGVSAQYESEVVYHNMQKELEEQGVIFMDTDSALKEYPELFREYFGTIVPPTDNKFAALNSAVWSGGSFIYVPKGVKCEVPLQAYFRINSENMGQFERTLIITDEDSFVHYVEGCTAPIYSTNSLHSAVVEIICKKNSRARYTTIQNWAPNIYNLVTKRAVAEEGANMEWVDGNIGSKLTMKYPAVIMKGRGAKGSVLSIAVAGKGQHQDAGAKMIHLAPETTSTIVSKSISKQGGKVTYRGLASFSRNSQGSKSNIQCDTLIMDNESTSDTIPYNEILNDDITLEHEATVSKVSEEQLFYLMSRGLTQAEATQMIVMGFIEPFTKELPMEYAVEMNRLIKFEMEGSIG</sequence>
<evidence type="ECO:0000259" key="3">
    <source>
        <dbReference type="Pfam" id="PF19295"/>
    </source>
</evidence>
<evidence type="ECO:0000313" key="4">
    <source>
        <dbReference type="EMBL" id="MFC5984983.1"/>
    </source>
</evidence>
<proteinExistence type="inferred from homology"/>
<dbReference type="InterPro" id="IPR045595">
    <property type="entry name" value="SufBD_N"/>
</dbReference>
<dbReference type="SUPFAM" id="SSF101960">
    <property type="entry name" value="Stabilizer of iron transporter SufD"/>
    <property type="match status" value="1"/>
</dbReference>
<gene>
    <name evidence="4" type="primary">sufB</name>
    <name evidence="4" type="ORF">ACFPXP_00480</name>
</gene>
<organism evidence="4 5">
    <name type="scientific">Marinicrinis lubricantis</name>
    <dbReference type="NCBI Taxonomy" id="2086470"/>
    <lineage>
        <taxon>Bacteria</taxon>
        <taxon>Bacillati</taxon>
        <taxon>Bacillota</taxon>
        <taxon>Bacilli</taxon>
        <taxon>Bacillales</taxon>
        <taxon>Paenibacillaceae</taxon>
    </lineage>
</organism>
<dbReference type="PANTHER" id="PTHR30508:SF1">
    <property type="entry name" value="UPF0051 PROTEIN ABCI8, CHLOROPLASTIC-RELATED"/>
    <property type="match status" value="1"/>
</dbReference>
<evidence type="ECO:0000259" key="2">
    <source>
        <dbReference type="Pfam" id="PF01458"/>
    </source>
</evidence>
<evidence type="ECO:0000313" key="5">
    <source>
        <dbReference type="Proteomes" id="UP001596250"/>
    </source>
</evidence>
<name>A0ABW1IIT1_9BACL</name>
<dbReference type="InterPro" id="IPR037284">
    <property type="entry name" value="SUF_FeS_clus_asmbl_SufBD_sf"/>
</dbReference>
<evidence type="ECO:0000256" key="1">
    <source>
        <dbReference type="ARBA" id="ARBA00043967"/>
    </source>
</evidence>